<evidence type="ECO:0000256" key="5">
    <source>
        <dbReference type="ARBA" id="ARBA00022989"/>
    </source>
</evidence>
<evidence type="ECO:0000256" key="6">
    <source>
        <dbReference type="ARBA" id="ARBA00023136"/>
    </source>
</evidence>
<feature type="transmembrane region" description="Helical" evidence="7">
    <location>
        <begin position="34"/>
        <end position="53"/>
    </location>
</feature>
<keyword evidence="4 7" id="KW-0812">Transmembrane</keyword>
<feature type="domain" description="Major facilitator superfamily (MFS) profile" evidence="8">
    <location>
        <begin position="1"/>
        <end position="382"/>
    </location>
</feature>
<keyword evidence="2" id="KW-0813">Transport</keyword>
<feature type="transmembrane region" description="Helical" evidence="7">
    <location>
        <begin position="362"/>
        <end position="378"/>
    </location>
</feature>
<dbReference type="PROSITE" id="PS50850">
    <property type="entry name" value="MFS"/>
    <property type="match status" value="1"/>
</dbReference>
<feature type="transmembrane region" description="Helical" evidence="7">
    <location>
        <begin position="207"/>
        <end position="232"/>
    </location>
</feature>
<feature type="transmembrane region" description="Helical" evidence="7">
    <location>
        <begin position="266"/>
        <end position="287"/>
    </location>
</feature>
<sequence>MAAAFTVTAAFGVSNAPTPLYGHWQDAWGFGDGVLTVVFGVYMLGLALALAVGGPSADRYGRKAVLLPGLAASALSCVLFVFAGGIGWLLVARLAAGLGAGAAITAGMAAAVDLAGAEHRRAGALFASTAMVIGAGLGPLIAGGIIQSGVGQPQTPVFVSTLAIVAVALVIAFRLPLTPPGSQSGPRPRFRWPTVPRLNRGDLARGLTTYGPGLTITSLVLSLGPTILSRLLEESRALLAGVIVCVMFLAAAAVQFALARLSVLNLLALSSVCAIASMAALAVSVTLTPSVLVFFLAAVLGGAAQGLGQLAGLTLLSLHVPATRRAEANAALNISAFLSAALISVLTGYASDLTGLRHAVELFAAVLAAFASISLVVVRRRV</sequence>
<dbReference type="Pfam" id="PF07690">
    <property type="entry name" value="MFS_1"/>
    <property type="match status" value="1"/>
</dbReference>
<dbReference type="InterPro" id="IPR020846">
    <property type="entry name" value="MFS_dom"/>
</dbReference>
<reference evidence="9" key="1">
    <citation type="journal article" date="2014" name="Int. J. Syst. Evol. Microbiol.">
        <title>Complete genome of a new Firmicutes species belonging to the dominant human colonic microbiota ('Ruminococcus bicirculans') reveals two chromosomes and a selective capacity to utilize plant glucans.</title>
        <authorList>
            <consortium name="NISC Comparative Sequencing Program"/>
            <person name="Wegmann U."/>
            <person name="Louis P."/>
            <person name="Goesmann A."/>
            <person name="Henrissat B."/>
            <person name="Duncan S.H."/>
            <person name="Flint H.J."/>
        </authorList>
    </citation>
    <scope>NUCLEOTIDE SEQUENCE</scope>
    <source>
        <strain evidence="9">VKM Ac-1246</strain>
    </source>
</reference>
<comment type="subcellular location">
    <subcellularLocation>
        <location evidence="1">Cell membrane</location>
        <topology evidence="1">Multi-pass membrane protein</topology>
    </subcellularLocation>
</comment>
<comment type="caution">
    <text evidence="9">The sequence shown here is derived from an EMBL/GenBank/DDBJ whole genome shotgun (WGS) entry which is preliminary data.</text>
</comment>
<dbReference type="EMBL" id="BSEL01000008">
    <property type="protein sequence ID" value="GLJ70030.1"/>
    <property type="molecule type" value="Genomic_DNA"/>
</dbReference>
<dbReference type="InterPro" id="IPR005829">
    <property type="entry name" value="Sugar_transporter_CS"/>
</dbReference>
<feature type="transmembrane region" description="Helical" evidence="7">
    <location>
        <begin position="94"/>
        <end position="112"/>
    </location>
</feature>
<reference evidence="9" key="2">
    <citation type="submission" date="2023-01" db="EMBL/GenBank/DDBJ databases">
        <authorList>
            <person name="Sun Q."/>
            <person name="Evtushenko L."/>
        </authorList>
    </citation>
    <scope>NUCLEOTIDE SEQUENCE</scope>
    <source>
        <strain evidence="9">VKM Ac-1246</strain>
    </source>
</reference>
<dbReference type="InterPro" id="IPR036259">
    <property type="entry name" value="MFS_trans_sf"/>
</dbReference>
<accession>A0ABQ5T0Q5</accession>
<evidence type="ECO:0000313" key="10">
    <source>
        <dbReference type="Proteomes" id="UP001142292"/>
    </source>
</evidence>
<feature type="transmembrane region" description="Helical" evidence="7">
    <location>
        <begin position="293"/>
        <end position="318"/>
    </location>
</feature>
<feature type="transmembrane region" description="Helical" evidence="7">
    <location>
        <begin position="124"/>
        <end position="146"/>
    </location>
</feature>
<dbReference type="InterPro" id="IPR011701">
    <property type="entry name" value="MFS"/>
</dbReference>
<keyword evidence="6 7" id="KW-0472">Membrane</keyword>
<dbReference type="Proteomes" id="UP001142292">
    <property type="component" value="Unassembled WGS sequence"/>
</dbReference>
<dbReference type="PROSITE" id="PS00216">
    <property type="entry name" value="SUGAR_TRANSPORT_1"/>
    <property type="match status" value="1"/>
</dbReference>
<dbReference type="PANTHER" id="PTHR23517">
    <property type="entry name" value="RESISTANCE PROTEIN MDTM, PUTATIVE-RELATED-RELATED"/>
    <property type="match status" value="1"/>
</dbReference>
<dbReference type="PANTHER" id="PTHR23517:SF13">
    <property type="entry name" value="MAJOR FACILITATOR SUPERFAMILY MFS_1"/>
    <property type="match status" value="1"/>
</dbReference>
<keyword evidence="3" id="KW-1003">Cell membrane</keyword>
<dbReference type="InterPro" id="IPR050171">
    <property type="entry name" value="MFS_Transporters"/>
</dbReference>
<gene>
    <name evidence="9" type="ORF">GCM10017579_40660</name>
</gene>
<feature type="transmembrane region" description="Helical" evidence="7">
    <location>
        <begin position="158"/>
        <end position="177"/>
    </location>
</feature>
<evidence type="ECO:0000259" key="8">
    <source>
        <dbReference type="PROSITE" id="PS50850"/>
    </source>
</evidence>
<proteinExistence type="predicted"/>
<protein>
    <submittedName>
        <fullName evidence="9">Multi-drug efflux transporter</fullName>
    </submittedName>
</protein>
<feature type="transmembrane region" description="Helical" evidence="7">
    <location>
        <begin position="65"/>
        <end position="88"/>
    </location>
</feature>
<evidence type="ECO:0000313" key="9">
    <source>
        <dbReference type="EMBL" id="GLJ70030.1"/>
    </source>
</evidence>
<evidence type="ECO:0000256" key="7">
    <source>
        <dbReference type="SAM" id="Phobius"/>
    </source>
</evidence>
<feature type="transmembrane region" description="Helical" evidence="7">
    <location>
        <begin position="238"/>
        <end position="259"/>
    </location>
</feature>
<evidence type="ECO:0000256" key="4">
    <source>
        <dbReference type="ARBA" id="ARBA00022692"/>
    </source>
</evidence>
<evidence type="ECO:0000256" key="2">
    <source>
        <dbReference type="ARBA" id="ARBA00022448"/>
    </source>
</evidence>
<feature type="transmembrane region" description="Helical" evidence="7">
    <location>
        <begin position="330"/>
        <end position="350"/>
    </location>
</feature>
<name>A0ABQ5T0Q5_9ACTN</name>
<dbReference type="Gene3D" id="1.20.1250.20">
    <property type="entry name" value="MFS general substrate transporter like domains"/>
    <property type="match status" value="1"/>
</dbReference>
<evidence type="ECO:0000256" key="1">
    <source>
        <dbReference type="ARBA" id="ARBA00004651"/>
    </source>
</evidence>
<keyword evidence="5 7" id="KW-1133">Transmembrane helix</keyword>
<dbReference type="SUPFAM" id="SSF103473">
    <property type="entry name" value="MFS general substrate transporter"/>
    <property type="match status" value="1"/>
</dbReference>
<organism evidence="9 10">
    <name type="scientific">Nocardioides luteus</name>
    <dbReference type="NCBI Taxonomy" id="1844"/>
    <lineage>
        <taxon>Bacteria</taxon>
        <taxon>Bacillati</taxon>
        <taxon>Actinomycetota</taxon>
        <taxon>Actinomycetes</taxon>
        <taxon>Propionibacteriales</taxon>
        <taxon>Nocardioidaceae</taxon>
        <taxon>Nocardioides</taxon>
    </lineage>
</organism>
<evidence type="ECO:0000256" key="3">
    <source>
        <dbReference type="ARBA" id="ARBA00022475"/>
    </source>
</evidence>
<keyword evidence="10" id="KW-1185">Reference proteome</keyword>